<dbReference type="GO" id="GO:0034315">
    <property type="term" value="P:regulation of Arp2/3 complex-mediated actin nucleation"/>
    <property type="evidence" value="ECO:0007669"/>
    <property type="project" value="TreeGrafter"/>
</dbReference>
<comment type="similarity">
    <text evidence="3">Belongs to the CARMIL family.</text>
</comment>
<dbReference type="Pfam" id="PF17888">
    <property type="entry name" value="Carm_PH"/>
    <property type="match status" value="1"/>
</dbReference>
<dbReference type="InterPro" id="IPR011993">
    <property type="entry name" value="PH-like_dom_sf"/>
</dbReference>
<evidence type="ECO:0000256" key="9">
    <source>
        <dbReference type="SAM" id="MobiDB-lite"/>
    </source>
</evidence>
<feature type="compositionally biased region" description="Basic and acidic residues" evidence="9">
    <location>
        <begin position="1212"/>
        <end position="1223"/>
    </location>
</feature>
<dbReference type="Gene3D" id="3.80.10.10">
    <property type="entry name" value="Ribonuclease Inhibitor"/>
    <property type="match status" value="1"/>
</dbReference>
<feature type="region of interest" description="Disordered" evidence="9">
    <location>
        <begin position="799"/>
        <end position="819"/>
    </location>
</feature>
<evidence type="ECO:0000313" key="12">
    <source>
        <dbReference type="EMBL" id="KAJ3599802.1"/>
    </source>
</evidence>
<feature type="domain" description="CARMIL C-terminal" evidence="10">
    <location>
        <begin position="838"/>
        <end position="904"/>
    </location>
</feature>
<dbReference type="SUPFAM" id="SSF52047">
    <property type="entry name" value="RNI-like"/>
    <property type="match status" value="2"/>
</dbReference>
<comment type="subcellular location">
    <subcellularLocation>
        <location evidence="1">Cell membrane</location>
    </subcellularLocation>
    <subcellularLocation>
        <location evidence="2">Cytoplasm</location>
    </subcellularLocation>
</comment>
<feature type="compositionally biased region" description="Basic residues" evidence="9">
    <location>
        <begin position="876"/>
        <end position="891"/>
    </location>
</feature>
<dbReference type="SMART" id="SM00368">
    <property type="entry name" value="LRR_RI"/>
    <property type="match status" value="3"/>
</dbReference>
<dbReference type="EMBL" id="JANIIK010000048">
    <property type="protein sequence ID" value="KAJ3599802.1"/>
    <property type="molecule type" value="Genomic_DNA"/>
</dbReference>
<comment type="caution">
    <text evidence="12">The sequence shown here is derived from an EMBL/GenBank/DDBJ whole genome shotgun (WGS) entry which is preliminary data.</text>
</comment>
<feature type="region of interest" description="Disordered" evidence="9">
    <location>
        <begin position="835"/>
        <end position="893"/>
    </location>
</feature>
<proteinExistence type="inferred from homology"/>
<evidence type="ECO:0000256" key="8">
    <source>
        <dbReference type="ARBA" id="ARBA00023136"/>
    </source>
</evidence>
<protein>
    <recommendedName>
        <fullName evidence="14">Capping protein regulator and myosin 1 linker 3</fullName>
    </recommendedName>
</protein>
<feature type="compositionally biased region" description="Basic and acidic residues" evidence="9">
    <location>
        <begin position="1081"/>
        <end position="1091"/>
    </location>
</feature>
<feature type="region of interest" description="Disordered" evidence="9">
    <location>
        <begin position="960"/>
        <end position="979"/>
    </location>
</feature>
<evidence type="ECO:0000313" key="13">
    <source>
        <dbReference type="Proteomes" id="UP001148018"/>
    </source>
</evidence>
<dbReference type="InterPro" id="IPR001611">
    <property type="entry name" value="Leu-rich_rpt"/>
</dbReference>
<feature type="region of interest" description="Disordered" evidence="9">
    <location>
        <begin position="995"/>
        <end position="1281"/>
    </location>
</feature>
<dbReference type="Proteomes" id="UP001148018">
    <property type="component" value="Unassembled WGS sequence"/>
</dbReference>
<dbReference type="InterPro" id="IPR051279">
    <property type="entry name" value="PP1-Reg/Actin-Interact_Protein"/>
</dbReference>
<dbReference type="GO" id="GO:0030027">
    <property type="term" value="C:lamellipodium"/>
    <property type="evidence" value="ECO:0007669"/>
    <property type="project" value="TreeGrafter"/>
</dbReference>
<dbReference type="GO" id="GO:0005886">
    <property type="term" value="C:plasma membrane"/>
    <property type="evidence" value="ECO:0007669"/>
    <property type="project" value="UniProtKB-SubCell"/>
</dbReference>
<feature type="non-terminal residue" evidence="12">
    <location>
        <position position="1"/>
    </location>
</feature>
<accession>A0A9Q0IGK2</accession>
<keyword evidence="13" id="KW-1185">Reference proteome</keyword>
<dbReference type="InterPro" id="IPR032675">
    <property type="entry name" value="LRR_dom_sf"/>
</dbReference>
<keyword evidence="8" id="KW-0472">Membrane</keyword>
<dbReference type="OrthoDB" id="18598at2759"/>
<feature type="domain" description="CARMIL C-terminal" evidence="10">
    <location>
        <begin position="709"/>
        <end position="836"/>
    </location>
</feature>
<evidence type="ECO:0000256" key="2">
    <source>
        <dbReference type="ARBA" id="ARBA00004496"/>
    </source>
</evidence>
<evidence type="ECO:0000256" key="3">
    <source>
        <dbReference type="ARBA" id="ARBA00007298"/>
    </source>
</evidence>
<dbReference type="PANTHER" id="PTHR24112">
    <property type="entry name" value="LEUCINE-RICH REPEAT, ISOFORM F-RELATED"/>
    <property type="match status" value="1"/>
</dbReference>
<dbReference type="Gene3D" id="2.30.29.30">
    <property type="entry name" value="Pleckstrin-homology domain (PH domain)/Phosphotyrosine-binding domain (PTB)"/>
    <property type="match status" value="1"/>
</dbReference>
<feature type="compositionally biased region" description="Basic and acidic residues" evidence="9">
    <location>
        <begin position="1248"/>
        <end position="1260"/>
    </location>
</feature>
<feature type="compositionally biased region" description="Basic and acidic residues" evidence="9">
    <location>
        <begin position="1191"/>
        <end position="1205"/>
    </location>
</feature>
<evidence type="ECO:0000256" key="7">
    <source>
        <dbReference type="ARBA" id="ARBA00022737"/>
    </source>
</evidence>
<feature type="compositionally biased region" description="Pro residues" evidence="9">
    <location>
        <begin position="1166"/>
        <end position="1175"/>
    </location>
</feature>
<organism evidence="12 13">
    <name type="scientific">Muraenolepis orangiensis</name>
    <name type="common">Patagonian moray cod</name>
    <dbReference type="NCBI Taxonomy" id="630683"/>
    <lineage>
        <taxon>Eukaryota</taxon>
        <taxon>Metazoa</taxon>
        <taxon>Chordata</taxon>
        <taxon>Craniata</taxon>
        <taxon>Vertebrata</taxon>
        <taxon>Euteleostomi</taxon>
        <taxon>Actinopterygii</taxon>
        <taxon>Neopterygii</taxon>
        <taxon>Teleostei</taxon>
        <taxon>Neoteleostei</taxon>
        <taxon>Acanthomorphata</taxon>
        <taxon>Zeiogadaria</taxon>
        <taxon>Gadariae</taxon>
        <taxon>Gadiformes</taxon>
        <taxon>Muraenolepidoidei</taxon>
        <taxon>Muraenolepididae</taxon>
        <taxon>Muraenolepis</taxon>
    </lineage>
</organism>
<feature type="compositionally biased region" description="Basic and acidic residues" evidence="9">
    <location>
        <begin position="1006"/>
        <end position="1018"/>
    </location>
</feature>
<dbReference type="PANTHER" id="PTHR24112:SF43">
    <property type="entry name" value="CAPPING PROTEIN, ARP2_3 AND MYOSIN-I LINKER PROTEIN 3"/>
    <property type="match status" value="1"/>
</dbReference>
<feature type="domain" description="CARMIL pleckstrin homology" evidence="11">
    <location>
        <begin position="1"/>
        <end position="73"/>
    </location>
</feature>
<dbReference type="FunFam" id="3.80.10.10:FF:000009">
    <property type="entry name" value="F-actin-uncapping protein LRRC16A isoform X1"/>
    <property type="match status" value="1"/>
</dbReference>
<keyword evidence="7" id="KW-0677">Repeat</keyword>
<evidence type="ECO:0008006" key="14">
    <source>
        <dbReference type="Google" id="ProtNLM"/>
    </source>
</evidence>
<feature type="compositionally biased region" description="Basic and acidic residues" evidence="9">
    <location>
        <begin position="1034"/>
        <end position="1074"/>
    </location>
</feature>
<evidence type="ECO:0000256" key="1">
    <source>
        <dbReference type="ARBA" id="ARBA00004236"/>
    </source>
</evidence>
<sequence length="1298" mass="143689">VLTTWRLYFLMPKVPTKIEATFNFLEIRSLNSHPENQVIVDTDKSIFSLWFQSREQLNHVVGHVNLALARIFNNSVFAPSICHSDSDLSEGSRKHSPSSETSVETQRACGGFSETYAALCDYNGISCKEEVQWDVDTIYHSQDNREFNLLDFSHLESRDLAVIVASMAYNTWFTKLFVKDLRIGSEVTEQVLHTLSKSSSLEEITLENAGLKSDFPQKMSVALSENPASAIHSLNLAHNSLDNQGVSNLIQQVCRLSKGLRLLNLSKTSLSSKGVVSLSQAICSSDEYSNSLLHLDLSKNPGLLSGEDASKLYLFLSQPNCLVHLDLSGTDCTVDSLFGALLRGCCADLSYLNLSKNSFSHRKVKDTLPLFHQYFSSAFSLTHVSLASMKLPPDVLRSLLTGLVSNPHINDLHLDLSGCELRSAGAVVIQELFPRVSSIATLDISDNGLDGDLLLVLPALSRHPSLKHLHLGKNFNIKNRVLDEVLQKLVQLIQEEECALQSLSLTDSRLRSRGTVLVNTLGSNTCLRKVDLSGNSMEDIGAKMLSKALQINTTLRSVTWDRNNTSATGFLDVARALEHNFTLQYMPLPLSDISQAYRSAPEKTEQALTKIQRALLRNNQTQRFSQRQALRLHQGLVTSTAEQEIQAAKQVLKEARSSRALYPSLCELAHVLSVDGPVRQRLDSLAAELAKAADKELQVIVDSMVSLCRELCPLSSAEAERLSPPMSSVSERVSIPRSVIRTALMERAAQDIHRALEEVKLSVVSYLTNSIVDQILQELYTTHKTLTRQVTQLKRWEGTCEGGTGQRSHRHRDSLEITDEELGTSIDTIAINKRSLCDDSSSSPPPSVPTFSSPLSRSASWEGLSELPTQGAPLHHATRVRPKPPRRHRAGRLPLDTSHSLRRKKRRNMLSIFSFRKNRNQTLDPEPEAAEQLFREECHAVAIAATGTATENVYTLLQPPRALESPGDSPEDRKGGGQQWDKALVLSPPLVLGIPQPGSKQLFYSPKEKSNVDSEQQRQPDFGRLWADVQPSSERPRVESKAPERARGGDTRRTDKQWTLDRHAQRQIDRKLERQWTTGRPLDRSWSENRSADIAAAGERQRVEAMQPAGRRAERPGAAAPHLPQRPLPPYPADWTPSPKHGQSDGRRSAGGSVSSGRGAPCASKPDPPPQSSKPPPHRLGSSGVEEDTEGPGRTERKERGRDLEGPPPPIPEKKNSDGDRKLPPPPVPPPTSRAGHGLAYRAASQGTDRDSPNHLEKPTNRKPPVKKPRLPQNRNKSLDLSGTCLFLHTTPYVPLYL</sequence>
<dbReference type="GO" id="GO:0016477">
    <property type="term" value="P:cell migration"/>
    <property type="evidence" value="ECO:0007669"/>
    <property type="project" value="TreeGrafter"/>
</dbReference>
<evidence type="ECO:0000259" key="10">
    <source>
        <dbReference type="Pfam" id="PF16000"/>
    </source>
</evidence>
<dbReference type="GO" id="GO:0005737">
    <property type="term" value="C:cytoplasm"/>
    <property type="evidence" value="ECO:0007669"/>
    <property type="project" value="UniProtKB-SubCell"/>
</dbReference>
<dbReference type="InterPro" id="IPR031943">
    <property type="entry name" value="CARMIL_C"/>
</dbReference>
<evidence type="ECO:0000259" key="11">
    <source>
        <dbReference type="Pfam" id="PF17888"/>
    </source>
</evidence>
<name>A0A9Q0IGK2_9TELE</name>
<keyword evidence="4" id="KW-1003">Cell membrane</keyword>
<evidence type="ECO:0000256" key="4">
    <source>
        <dbReference type="ARBA" id="ARBA00022475"/>
    </source>
</evidence>
<dbReference type="Pfam" id="PF13516">
    <property type="entry name" value="LRR_6"/>
    <property type="match status" value="1"/>
</dbReference>
<feature type="compositionally biased region" description="Low complexity" evidence="9">
    <location>
        <begin position="1150"/>
        <end position="1159"/>
    </location>
</feature>
<dbReference type="Pfam" id="PF16000">
    <property type="entry name" value="CARMIL_C"/>
    <property type="match status" value="2"/>
</dbReference>
<feature type="region of interest" description="Disordered" evidence="9">
    <location>
        <begin position="85"/>
        <end position="104"/>
    </location>
</feature>
<gene>
    <name evidence="12" type="ORF">NHX12_033756</name>
</gene>
<dbReference type="InterPro" id="IPR041245">
    <property type="entry name" value="CARMIL_PH"/>
</dbReference>
<keyword evidence="6" id="KW-0433">Leucine-rich repeat</keyword>
<evidence type="ECO:0000256" key="5">
    <source>
        <dbReference type="ARBA" id="ARBA00022490"/>
    </source>
</evidence>
<reference evidence="12" key="1">
    <citation type="submission" date="2022-07" db="EMBL/GenBank/DDBJ databases">
        <title>Chromosome-level genome of Muraenolepis orangiensis.</title>
        <authorList>
            <person name="Kim J."/>
        </authorList>
    </citation>
    <scope>NUCLEOTIDE SEQUENCE</scope>
    <source>
        <strain evidence="12">KU_S4_2022</strain>
        <tissue evidence="12">Muscle</tissue>
    </source>
</reference>
<keyword evidence="5" id="KW-0963">Cytoplasm</keyword>
<evidence type="ECO:0000256" key="6">
    <source>
        <dbReference type="ARBA" id="ARBA00022614"/>
    </source>
</evidence>